<protein>
    <submittedName>
        <fullName evidence="5">Lytic transglycosylase domain-containing protein</fullName>
    </submittedName>
</protein>
<evidence type="ECO:0000313" key="5">
    <source>
        <dbReference type="EMBL" id="QIM51355.1"/>
    </source>
</evidence>
<evidence type="ECO:0000256" key="3">
    <source>
        <dbReference type="SAM" id="SignalP"/>
    </source>
</evidence>
<dbReference type="Proteomes" id="UP000503162">
    <property type="component" value="Chromosome"/>
</dbReference>
<evidence type="ECO:0000256" key="1">
    <source>
        <dbReference type="ARBA" id="ARBA00007734"/>
    </source>
</evidence>
<feature type="domain" description="Transglycosylase SLT" evidence="4">
    <location>
        <begin position="180"/>
        <end position="275"/>
    </location>
</feature>
<dbReference type="CDD" id="cd16896">
    <property type="entry name" value="LT_Slt70-like"/>
    <property type="match status" value="1"/>
</dbReference>
<dbReference type="SMART" id="SM00671">
    <property type="entry name" value="SEL1"/>
    <property type="match status" value="2"/>
</dbReference>
<name>A0A6G8IE74_9BURK</name>
<feature type="signal peptide" evidence="3">
    <location>
        <begin position="1"/>
        <end position="25"/>
    </location>
</feature>
<dbReference type="InterPro" id="IPR011990">
    <property type="entry name" value="TPR-like_helical_dom_sf"/>
</dbReference>
<dbReference type="Gene3D" id="1.10.530.10">
    <property type="match status" value="1"/>
</dbReference>
<keyword evidence="6" id="KW-1185">Reference proteome</keyword>
<dbReference type="PROSITE" id="PS51257">
    <property type="entry name" value="PROKAR_LIPOPROTEIN"/>
    <property type="match status" value="1"/>
</dbReference>
<keyword evidence="3" id="KW-0732">Signal</keyword>
<dbReference type="InterPro" id="IPR006597">
    <property type="entry name" value="Sel1-like"/>
</dbReference>
<proteinExistence type="inferred from homology"/>
<keyword evidence="2" id="KW-0175">Coiled coil</keyword>
<dbReference type="EMBL" id="CP049989">
    <property type="protein sequence ID" value="QIM51355.1"/>
    <property type="molecule type" value="Genomic_DNA"/>
</dbReference>
<dbReference type="RefSeq" id="WP_166224896.1">
    <property type="nucleotide sequence ID" value="NZ_CP049989.1"/>
</dbReference>
<evidence type="ECO:0000259" key="4">
    <source>
        <dbReference type="Pfam" id="PF01464"/>
    </source>
</evidence>
<evidence type="ECO:0000256" key="2">
    <source>
        <dbReference type="SAM" id="Coils"/>
    </source>
</evidence>
<dbReference type="Pfam" id="PF08238">
    <property type="entry name" value="Sel1"/>
    <property type="match status" value="2"/>
</dbReference>
<dbReference type="KEGG" id="hcz:G9Q37_04010"/>
<dbReference type="PANTHER" id="PTHR37423:SF2">
    <property type="entry name" value="MEMBRANE-BOUND LYTIC MUREIN TRANSGLYCOSYLASE C"/>
    <property type="match status" value="1"/>
</dbReference>
<dbReference type="AlphaFoldDB" id="A0A6G8IE74"/>
<dbReference type="InterPro" id="IPR008258">
    <property type="entry name" value="Transglycosylase_SLT_dom_1"/>
</dbReference>
<sequence length="316" mass="34555">MNPLLRRTLPALAIGLGACAGAAQAVQPVDGALRQQWREQAIAYEHGEGVPRDAAQAVRLYCQAALAGDAVSAFNLGWMHANGRGLSRNDALAAHWFARAALLGDERAAEMFKRLGVAAEKPDCVRDAERREARAASEQAERAEQQREAERKAALATAYRAHVDGAEQQRIMKIVYRLAPRYGLEPGLVYAVIRAESNFNVHAVSDKNAQGLMQLIPETAARFAISKPFDAEQNIRGGMSYLRWLLSYFRGQVPLAVAAYNAGEGAVDKHGGIPPFAETRDYVRRIQRFYALTEHPFDPTIAPASPLLAQTVSARP</sequence>
<gene>
    <name evidence="5" type="ORF">G9Q37_04010</name>
</gene>
<evidence type="ECO:0000313" key="6">
    <source>
        <dbReference type="Proteomes" id="UP000503162"/>
    </source>
</evidence>
<dbReference type="SUPFAM" id="SSF53955">
    <property type="entry name" value="Lysozyme-like"/>
    <property type="match status" value="1"/>
</dbReference>
<feature type="chain" id="PRO_5026354840" evidence="3">
    <location>
        <begin position="26"/>
        <end position="316"/>
    </location>
</feature>
<comment type="similarity">
    <text evidence="1">Belongs to the transglycosylase Slt family.</text>
</comment>
<organism evidence="5 6">
    <name type="scientific">Hydrogenophaga crocea</name>
    <dbReference type="NCBI Taxonomy" id="2716225"/>
    <lineage>
        <taxon>Bacteria</taxon>
        <taxon>Pseudomonadati</taxon>
        <taxon>Pseudomonadota</taxon>
        <taxon>Betaproteobacteria</taxon>
        <taxon>Burkholderiales</taxon>
        <taxon>Comamonadaceae</taxon>
        <taxon>Hydrogenophaga</taxon>
    </lineage>
</organism>
<accession>A0A6G8IE74</accession>
<dbReference type="InterPro" id="IPR023346">
    <property type="entry name" value="Lysozyme-like_dom_sf"/>
</dbReference>
<reference evidence="5 6" key="1">
    <citation type="submission" date="2020-03" db="EMBL/GenBank/DDBJ databases">
        <title>Hydrogenophaga sp. nov. isolated from cyanobacterial mat.</title>
        <authorList>
            <person name="Thorat V."/>
            <person name="Kirdat K."/>
            <person name="Tiwarekar B."/>
            <person name="Costa E.D."/>
            <person name="Yadav A."/>
        </authorList>
    </citation>
    <scope>NUCLEOTIDE SEQUENCE [LARGE SCALE GENOMIC DNA]</scope>
    <source>
        <strain evidence="5 6">BA0156</strain>
    </source>
</reference>
<dbReference type="Gene3D" id="1.25.40.10">
    <property type="entry name" value="Tetratricopeptide repeat domain"/>
    <property type="match status" value="1"/>
</dbReference>
<feature type="coiled-coil region" evidence="2">
    <location>
        <begin position="126"/>
        <end position="153"/>
    </location>
</feature>
<dbReference type="SUPFAM" id="SSF81901">
    <property type="entry name" value="HCP-like"/>
    <property type="match status" value="1"/>
</dbReference>
<dbReference type="Pfam" id="PF01464">
    <property type="entry name" value="SLT"/>
    <property type="match status" value="1"/>
</dbReference>
<dbReference type="PANTHER" id="PTHR37423">
    <property type="entry name" value="SOLUBLE LYTIC MUREIN TRANSGLYCOSYLASE-RELATED"/>
    <property type="match status" value="1"/>
</dbReference>